<evidence type="ECO:0000313" key="3">
    <source>
        <dbReference type="Proteomes" id="UP000663131"/>
    </source>
</evidence>
<dbReference type="PANTHER" id="PTHR33387">
    <property type="entry name" value="RMLC-LIKE JELLY ROLL FOLD PROTEIN"/>
    <property type="match status" value="1"/>
</dbReference>
<reference evidence="2" key="1">
    <citation type="submission" date="2020-10" db="EMBL/GenBank/DDBJ databases">
        <authorList>
            <person name="Palmer J.M."/>
        </authorList>
    </citation>
    <scope>NUCLEOTIDE SEQUENCE</scope>
    <source>
        <strain evidence="2">UCD 2041</strain>
    </source>
</reference>
<evidence type="ECO:0000259" key="1">
    <source>
        <dbReference type="Pfam" id="PF06172"/>
    </source>
</evidence>
<dbReference type="RefSeq" id="XP_041136575.1">
    <property type="nucleotide sequence ID" value="XM_041283223.1"/>
</dbReference>
<organism evidence="2 3">
    <name type="scientific">Dekkera bruxellensis</name>
    <name type="common">Brettanomyces custersii</name>
    <dbReference type="NCBI Taxonomy" id="5007"/>
    <lineage>
        <taxon>Eukaryota</taxon>
        <taxon>Fungi</taxon>
        <taxon>Dikarya</taxon>
        <taxon>Ascomycota</taxon>
        <taxon>Saccharomycotina</taxon>
        <taxon>Pichiomycetes</taxon>
        <taxon>Pichiales</taxon>
        <taxon>Pichiaceae</taxon>
        <taxon>Brettanomyces</taxon>
    </lineage>
</organism>
<dbReference type="Proteomes" id="UP000663131">
    <property type="component" value="Chromosome 7"/>
</dbReference>
<dbReference type="EMBL" id="CP063135">
    <property type="protein sequence ID" value="QOU20082.1"/>
    <property type="molecule type" value="Genomic_DNA"/>
</dbReference>
<proteinExistence type="predicted"/>
<name>A0A871RAH2_DEKBR</name>
<gene>
    <name evidence="2" type="ORF">BRETT_004731</name>
</gene>
<dbReference type="InterPro" id="IPR039935">
    <property type="entry name" value="YML079W-like"/>
</dbReference>
<dbReference type="InterPro" id="IPR014710">
    <property type="entry name" value="RmlC-like_jellyroll"/>
</dbReference>
<dbReference type="PANTHER" id="PTHR33387:SF3">
    <property type="entry name" value="DUF985 DOMAIN-CONTAINING PROTEIN"/>
    <property type="match status" value="1"/>
</dbReference>
<dbReference type="Gene3D" id="2.60.120.10">
    <property type="entry name" value="Jelly Rolls"/>
    <property type="match status" value="1"/>
</dbReference>
<feature type="domain" description="DUF985" evidence="1">
    <location>
        <begin position="27"/>
        <end position="180"/>
    </location>
</feature>
<reference evidence="2" key="2">
    <citation type="journal article" name="BMC Genomics">
        <title>New genome assemblies reveal patterns of domestication and adaptation across Brettanomyces (Dekkera) species.</title>
        <authorList>
            <person name="Roach M.J."/>
            <person name="Borneman A.R."/>
        </authorList>
    </citation>
    <scope>NUCLEOTIDE SEQUENCE</scope>
    <source>
        <strain evidence="2">UCD 2041</strain>
    </source>
</reference>
<dbReference type="InterPro" id="IPR011051">
    <property type="entry name" value="RmlC_Cupin_sf"/>
</dbReference>
<dbReference type="KEGG" id="bbrx:BRETT_004731"/>
<dbReference type="OrthoDB" id="6614653at2759"/>
<dbReference type="InterPro" id="IPR009327">
    <property type="entry name" value="Cupin_DUF985"/>
</dbReference>
<accession>A0A871RAH2</accession>
<sequence>MSDINKPDIEKPPYACKGIVKPSEKVQRLIKGLGLQKHPEGGNYLQSGDSNEPVLTIKQANSPRERKLSPLKNYSTLIHYLITCDAPMGRFHVNRSRIIHILQKGRGRYVLIYPDGRLKTFVVDLNTDRCEVERWVVPGGVYKASFLLQLDDVNGESADDHLLISEIVVPGFDFEDHKFMLSKKVLENLVGTEKAGQLKWFLGKH</sequence>
<dbReference type="AlphaFoldDB" id="A0A871RAH2"/>
<dbReference type="CDD" id="cd06121">
    <property type="entry name" value="cupin_YML079wp"/>
    <property type="match status" value="1"/>
</dbReference>
<protein>
    <recommendedName>
        <fullName evidence="1">DUF985 domain-containing protein</fullName>
    </recommendedName>
</protein>
<dbReference type="GeneID" id="64576654"/>
<evidence type="ECO:0000313" key="2">
    <source>
        <dbReference type="EMBL" id="QOU20082.1"/>
    </source>
</evidence>
<dbReference type="Pfam" id="PF06172">
    <property type="entry name" value="Cupin_5"/>
    <property type="match status" value="1"/>
</dbReference>
<dbReference type="SUPFAM" id="SSF51182">
    <property type="entry name" value="RmlC-like cupins"/>
    <property type="match status" value="1"/>
</dbReference>